<evidence type="ECO:0000259" key="4">
    <source>
        <dbReference type="Pfam" id="PF13458"/>
    </source>
</evidence>
<accession>A0A1M5CF06</accession>
<dbReference type="InterPro" id="IPR028082">
    <property type="entry name" value="Peripla_BP_I"/>
</dbReference>
<proteinExistence type="inferred from homology"/>
<dbReference type="AlphaFoldDB" id="A0A1M5CF06"/>
<keyword evidence="6" id="KW-1185">Reference proteome</keyword>
<feature type="signal peptide" evidence="3">
    <location>
        <begin position="1"/>
        <end position="21"/>
    </location>
</feature>
<comment type="similarity">
    <text evidence="1">Belongs to the leucine-binding protein family.</text>
</comment>
<dbReference type="Proteomes" id="UP000184148">
    <property type="component" value="Unassembled WGS sequence"/>
</dbReference>
<evidence type="ECO:0000313" key="6">
    <source>
        <dbReference type="Proteomes" id="UP000184148"/>
    </source>
</evidence>
<feature type="chain" id="PRO_5038369431" evidence="3">
    <location>
        <begin position="22"/>
        <end position="392"/>
    </location>
</feature>
<dbReference type="CDD" id="cd06347">
    <property type="entry name" value="PBP1_ABC_LivK_ligand_binding-like"/>
    <property type="match status" value="1"/>
</dbReference>
<dbReference type="EMBL" id="FQUY01000031">
    <property type="protein sequence ID" value="SHF53002.1"/>
    <property type="molecule type" value="Genomic_DNA"/>
</dbReference>
<dbReference type="Gene3D" id="3.40.50.2300">
    <property type="match status" value="2"/>
</dbReference>
<dbReference type="SUPFAM" id="SSF53822">
    <property type="entry name" value="Periplasmic binding protein-like I"/>
    <property type="match status" value="1"/>
</dbReference>
<name>A0A1M5CF06_9FIRM</name>
<dbReference type="PANTHER" id="PTHR30483:SF6">
    <property type="entry name" value="PERIPLASMIC BINDING PROTEIN OF ABC TRANSPORTER FOR NATURAL AMINO ACIDS"/>
    <property type="match status" value="1"/>
</dbReference>
<protein>
    <submittedName>
        <fullName evidence="5">Amino acid/amide ABC transporter substrate-binding protein, HAAT family</fullName>
    </submittedName>
</protein>
<evidence type="ECO:0000256" key="2">
    <source>
        <dbReference type="ARBA" id="ARBA00022729"/>
    </source>
</evidence>
<dbReference type="PROSITE" id="PS51257">
    <property type="entry name" value="PROKAR_LIPOPROTEIN"/>
    <property type="match status" value="1"/>
</dbReference>
<dbReference type="InterPro" id="IPR051010">
    <property type="entry name" value="BCAA_transport"/>
</dbReference>
<feature type="domain" description="Leucine-binding protein" evidence="4">
    <location>
        <begin position="42"/>
        <end position="379"/>
    </location>
</feature>
<dbReference type="Pfam" id="PF13458">
    <property type="entry name" value="Peripla_BP_6"/>
    <property type="match status" value="1"/>
</dbReference>
<keyword evidence="2 3" id="KW-0732">Signal</keyword>
<dbReference type="PANTHER" id="PTHR30483">
    <property type="entry name" value="LEUCINE-SPECIFIC-BINDING PROTEIN"/>
    <property type="match status" value="1"/>
</dbReference>
<sequence>MFKKKYFTLIALLLVAAMALAGCGGGGAEKKEAAKDSASDVIKIGVFEPLTGTNAAGGEMTVEGIKLANQLFPEVNGKKVELVIVDNKSEKQEAANAVERLVSKDKVNVIIGSYGSSLSMAGGPIAKEAGIPVIGCSPTNPAVTLGNDYYFRVCFIDPFQGTVMANYAVEKLGAKTAAIIQDVQQDYSVGLSNYFEKAFKKLTNNENAIVAKVNYNTGDKDFSSQLTTVKAKNPDVIFAPGNFLECGILVEKARELGITVPILGGDTWEAEEFLSRVKNTKDIYFSTHFDADHPVTEMSTKFMEEYKKAYPGKQVNAFGALGFDAYILALDAIKRAGSADPQAIRDALAATKDFQGATGIITLDANGDATKTAIIKKVVDGKFAYEGKVEPK</sequence>
<dbReference type="STRING" id="1121429.SAMN02745133_02898"/>
<dbReference type="RefSeq" id="WP_073240071.1">
    <property type="nucleotide sequence ID" value="NZ_FQUY01000031.1"/>
</dbReference>
<dbReference type="InterPro" id="IPR028081">
    <property type="entry name" value="Leu-bd"/>
</dbReference>
<evidence type="ECO:0000313" key="5">
    <source>
        <dbReference type="EMBL" id="SHF53002.1"/>
    </source>
</evidence>
<evidence type="ECO:0000256" key="1">
    <source>
        <dbReference type="ARBA" id="ARBA00010062"/>
    </source>
</evidence>
<evidence type="ECO:0000256" key="3">
    <source>
        <dbReference type="SAM" id="SignalP"/>
    </source>
</evidence>
<reference evidence="6" key="1">
    <citation type="submission" date="2016-11" db="EMBL/GenBank/DDBJ databases">
        <authorList>
            <person name="Varghese N."/>
            <person name="Submissions S."/>
        </authorList>
    </citation>
    <scope>NUCLEOTIDE SEQUENCE [LARGE SCALE GENOMIC DNA]</scope>
    <source>
        <strain evidence="6">DSM 12395</strain>
    </source>
</reference>
<organism evidence="5 6">
    <name type="scientific">Desulforamulus putei DSM 12395</name>
    <dbReference type="NCBI Taxonomy" id="1121429"/>
    <lineage>
        <taxon>Bacteria</taxon>
        <taxon>Bacillati</taxon>
        <taxon>Bacillota</taxon>
        <taxon>Clostridia</taxon>
        <taxon>Eubacteriales</taxon>
        <taxon>Peptococcaceae</taxon>
        <taxon>Desulforamulus</taxon>
    </lineage>
</organism>
<gene>
    <name evidence="5" type="ORF">SAMN02745133_02898</name>
</gene>
<dbReference type="OrthoDB" id="9783240at2"/>